<dbReference type="HAMAP" id="MF_01629">
    <property type="entry name" value="PdxH"/>
    <property type="match status" value="1"/>
</dbReference>
<evidence type="ECO:0000259" key="6">
    <source>
        <dbReference type="Pfam" id="PF10590"/>
    </source>
</evidence>
<keyword evidence="2" id="KW-0285">Flavoprotein</keyword>
<dbReference type="Gene3D" id="2.30.110.10">
    <property type="entry name" value="Electron Transport, Fmn-binding Protein, Chain A"/>
    <property type="match status" value="1"/>
</dbReference>
<evidence type="ECO:0000256" key="2">
    <source>
        <dbReference type="ARBA" id="ARBA00022630"/>
    </source>
</evidence>
<feature type="domain" description="Pyridoxine 5'-phosphate oxidase dimerisation C-terminal" evidence="6">
    <location>
        <begin position="167"/>
        <end position="210"/>
    </location>
</feature>
<gene>
    <name evidence="7" type="ORF">UFOPK1863_00759</name>
</gene>
<keyword evidence="4" id="KW-0560">Oxidoreductase</keyword>
<dbReference type="Pfam" id="PF01243">
    <property type="entry name" value="PNPOx_N"/>
    <property type="match status" value="1"/>
</dbReference>
<protein>
    <submittedName>
        <fullName evidence="7">Unannotated protein</fullName>
    </submittedName>
</protein>
<accession>A0A6J6HRX0</accession>
<dbReference type="NCBIfam" id="NF004231">
    <property type="entry name" value="PRK05679.1"/>
    <property type="match status" value="1"/>
</dbReference>
<dbReference type="GO" id="GO:0004733">
    <property type="term" value="F:pyridoxamine phosphate oxidase activity"/>
    <property type="evidence" value="ECO:0007669"/>
    <property type="project" value="InterPro"/>
</dbReference>
<comment type="cofactor">
    <cofactor evidence="1">
        <name>FMN</name>
        <dbReference type="ChEBI" id="CHEBI:58210"/>
    </cofactor>
</comment>
<dbReference type="GO" id="GO:0008615">
    <property type="term" value="P:pyridoxine biosynthetic process"/>
    <property type="evidence" value="ECO:0007669"/>
    <property type="project" value="InterPro"/>
</dbReference>
<evidence type="ECO:0000256" key="3">
    <source>
        <dbReference type="ARBA" id="ARBA00022643"/>
    </source>
</evidence>
<evidence type="ECO:0000313" key="7">
    <source>
        <dbReference type="EMBL" id="CAB4616751.1"/>
    </source>
</evidence>
<keyword evidence="3" id="KW-0288">FMN</keyword>
<dbReference type="InterPro" id="IPR000659">
    <property type="entry name" value="Pyridox_Oxase"/>
</dbReference>
<evidence type="ECO:0000256" key="1">
    <source>
        <dbReference type="ARBA" id="ARBA00001917"/>
    </source>
</evidence>
<evidence type="ECO:0000256" key="4">
    <source>
        <dbReference type="ARBA" id="ARBA00023002"/>
    </source>
</evidence>
<dbReference type="InterPro" id="IPR019576">
    <property type="entry name" value="Pyridoxamine_oxidase_dimer_C"/>
</dbReference>
<organism evidence="7">
    <name type="scientific">freshwater metagenome</name>
    <dbReference type="NCBI Taxonomy" id="449393"/>
    <lineage>
        <taxon>unclassified sequences</taxon>
        <taxon>metagenomes</taxon>
        <taxon>ecological metagenomes</taxon>
    </lineage>
</organism>
<dbReference type="AlphaFoldDB" id="A0A6J6HRX0"/>
<dbReference type="InterPro" id="IPR019740">
    <property type="entry name" value="Pyridox_Oxase_CS"/>
</dbReference>
<dbReference type="EMBL" id="CAEZUY010000068">
    <property type="protein sequence ID" value="CAB4616751.1"/>
    <property type="molecule type" value="Genomic_DNA"/>
</dbReference>
<name>A0A6J6HRX0_9ZZZZ</name>
<dbReference type="NCBIfam" id="TIGR00558">
    <property type="entry name" value="pdxH"/>
    <property type="match status" value="1"/>
</dbReference>
<dbReference type="Pfam" id="PF10590">
    <property type="entry name" value="PNP_phzG_C"/>
    <property type="match status" value="1"/>
</dbReference>
<dbReference type="GO" id="GO:0010181">
    <property type="term" value="F:FMN binding"/>
    <property type="evidence" value="ECO:0007669"/>
    <property type="project" value="InterPro"/>
</dbReference>
<evidence type="ECO:0000259" key="5">
    <source>
        <dbReference type="Pfam" id="PF01243"/>
    </source>
</evidence>
<proteinExistence type="inferred from homology"/>
<dbReference type="InterPro" id="IPR011576">
    <property type="entry name" value="Pyridox_Oxase_N"/>
</dbReference>
<dbReference type="PROSITE" id="PS01064">
    <property type="entry name" value="PYRIDOX_OXIDASE"/>
    <property type="match status" value="1"/>
</dbReference>
<dbReference type="PANTHER" id="PTHR10851:SF0">
    <property type="entry name" value="PYRIDOXINE-5'-PHOSPHATE OXIDASE"/>
    <property type="match status" value="1"/>
</dbReference>
<dbReference type="PANTHER" id="PTHR10851">
    <property type="entry name" value="PYRIDOXINE-5-PHOSPHATE OXIDASE"/>
    <property type="match status" value="1"/>
</dbReference>
<dbReference type="SUPFAM" id="SSF50475">
    <property type="entry name" value="FMN-binding split barrel"/>
    <property type="match status" value="1"/>
</dbReference>
<reference evidence="7" key="1">
    <citation type="submission" date="2020-05" db="EMBL/GenBank/DDBJ databases">
        <authorList>
            <person name="Chiriac C."/>
            <person name="Salcher M."/>
            <person name="Ghai R."/>
            <person name="Kavagutti S V."/>
        </authorList>
    </citation>
    <scope>NUCLEOTIDE SEQUENCE</scope>
</reference>
<dbReference type="InterPro" id="IPR012349">
    <property type="entry name" value="Split_barrel_FMN-bd"/>
</dbReference>
<sequence>MRRSYGEIGLPDSALSPDPIEQFHLWMAQAADNEFVVEANAMVLTTVSQVGPTTRSVLLKDLNPAGFTFFTNYGSRKARAIESNPAVSLLFPWYAMERQVAILGNAEKVSAADSDAYFATRPWGSQIGAWASTQSDELTSREELEARYKEFAAKYPEGTTVPRPDYWGGFLVRPTTIEFWQGRYSRLHDRVIYERATPQEINWSRRRLFP</sequence>
<dbReference type="PIRSF" id="PIRSF000190">
    <property type="entry name" value="Pyd_amn-ph_oxd"/>
    <property type="match status" value="1"/>
</dbReference>
<feature type="domain" description="Pyridoxamine 5'-phosphate oxidase N-terminal" evidence="5">
    <location>
        <begin position="33"/>
        <end position="152"/>
    </location>
</feature>